<name>A0A8T9C977_9HELO</name>
<gene>
    <name evidence="3" type="ORF">LSUE1_G009033</name>
</gene>
<comment type="caution">
    <text evidence="3">The sequence shown here is derived from an EMBL/GenBank/DDBJ whole genome shotgun (WGS) entry which is preliminary data.</text>
</comment>
<evidence type="ECO:0000313" key="4">
    <source>
        <dbReference type="Proteomes" id="UP000469558"/>
    </source>
</evidence>
<keyword evidence="1" id="KW-1133">Transmembrane helix</keyword>
<reference evidence="3 4" key="1">
    <citation type="submission" date="2018-05" db="EMBL/GenBank/DDBJ databases">
        <title>Genome sequencing and assembly of the regulated plant pathogen Lachnellula willkommii and related sister species for the development of diagnostic species identification markers.</title>
        <authorList>
            <person name="Giroux E."/>
            <person name="Bilodeau G."/>
        </authorList>
    </citation>
    <scope>NUCLEOTIDE SEQUENCE [LARGE SCALE GENOMIC DNA]</scope>
    <source>
        <strain evidence="3 4">CBS 268.59</strain>
    </source>
</reference>
<keyword evidence="1" id="KW-0812">Transmembrane</keyword>
<organism evidence="3 4">
    <name type="scientific">Lachnellula suecica</name>
    <dbReference type="NCBI Taxonomy" id="602035"/>
    <lineage>
        <taxon>Eukaryota</taxon>
        <taxon>Fungi</taxon>
        <taxon>Dikarya</taxon>
        <taxon>Ascomycota</taxon>
        <taxon>Pezizomycotina</taxon>
        <taxon>Leotiomycetes</taxon>
        <taxon>Helotiales</taxon>
        <taxon>Lachnaceae</taxon>
        <taxon>Lachnellula</taxon>
    </lineage>
</organism>
<evidence type="ECO:0000313" key="3">
    <source>
        <dbReference type="EMBL" id="TVY81017.1"/>
    </source>
</evidence>
<keyword evidence="2" id="KW-0732">Signal</keyword>
<feature type="signal peptide" evidence="2">
    <location>
        <begin position="1"/>
        <end position="18"/>
    </location>
</feature>
<dbReference type="Proteomes" id="UP000469558">
    <property type="component" value="Unassembled WGS sequence"/>
</dbReference>
<sequence>MLLALCFAVALVANKAFAAPYIVTTYVQESVYTYPGYTRSYTTIAPSLYTYTEDVIPATPVSAITTITQTDNYDSDVTEVAVVVASGSTPSYSSHDYSALTTQYVVPITYLPNATCTGQSWTFSTNVAITLPAVVSPTPVSLSTSATTYTYGDYDPTPTTAIIAVLNPTDVSADDLASASSYGKPYGLNRECYTPTSYCTTPTDAAATCTTTFVADRSSSSSINDPYSYSSDDYDDYEDSWIRTTIIIAVTVPVGWILIWLLIGLWESWLSFKGLMLGQHRKRGLPYAWCCISILFLCFTGPTYKAKSVEEQARLAELWKEMGAGTKFKLWMKWGFRWKYPVDVLGEEPEVAKRALRQGCL</sequence>
<dbReference type="AlphaFoldDB" id="A0A8T9C977"/>
<keyword evidence="1" id="KW-0472">Membrane</keyword>
<feature type="transmembrane region" description="Helical" evidence="1">
    <location>
        <begin position="284"/>
        <end position="304"/>
    </location>
</feature>
<feature type="transmembrane region" description="Helical" evidence="1">
    <location>
        <begin position="241"/>
        <end position="263"/>
    </location>
</feature>
<keyword evidence="4" id="KW-1185">Reference proteome</keyword>
<proteinExistence type="predicted"/>
<feature type="chain" id="PRO_5035918905" evidence="2">
    <location>
        <begin position="19"/>
        <end position="361"/>
    </location>
</feature>
<accession>A0A8T9C977</accession>
<evidence type="ECO:0000256" key="2">
    <source>
        <dbReference type="SAM" id="SignalP"/>
    </source>
</evidence>
<dbReference type="OrthoDB" id="3795566at2759"/>
<evidence type="ECO:0000256" key="1">
    <source>
        <dbReference type="SAM" id="Phobius"/>
    </source>
</evidence>
<dbReference type="EMBL" id="QGMK01000566">
    <property type="protein sequence ID" value="TVY81017.1"/>
    <property type="molecule type" value="Genomic_DNA"/>
</dbReference>
<protein>
    <submittedName>
        <fullName evidence="3">Uncharacterized protein</fullName>
    </submittedName>
</protein>